<dbReference type="PANTHER" id="PTHR10546:SF9">
    <property type="entry name" value="SODIUM CHANNEL SUBUNIT BETA-1 PRECURSOR"/>
    <property type="match status" value="1"/>
</dbReference>
<keyword evidence="3" id="KW-1003">Cell membrane</keyword>
<evidence type="ECO:0000256" key="7">
    <source>
        <dbReference type="ARBA" id="ARBA00023053"/>
    </source>
</evidence>
<dbReference type="InterPro" id="IPR007110">
    <property type="entry name" value="Ig-like_dom"/>
</dbReference>
<keyword evidence="17" id="KW-1185">Reference proteome</keyword>
<dbReference type="InterPro" id="IPR013106">
    <property type="entry name" value="Ig_V-set"/>
</dbReference>
<protein>
    <recommendedName>
        <fullName evidence="15">Ig-like domain-containing protein</fullName>
    </recommendedName>
</protein>
<evidence type="ECO:0000313" key="16">
    <source>
        <dbReference type="EMBL" id="MED6277523.1"/>
    </source>
</evidence>
<evidence type="ECO:0000259" key="15">
    <source>
        <dbReference type="PROSITE" id="PS50835"/>
    </source>
</evidence>
<dbReference type="SUPFAM" id="SSF48726">
    <property type="entry name" value="Immunoglobulin"/>
    <property type="match status" value="1"/>
</dbReference>
<keyword evidence="4 14" id="KW-0812">Transmembrane</keyword>
<keyword evidence="13" id="KW-0393">Immunoglobulin domain</keyword>
<reference evidence="16 17" key="1">
    <citation type="submission" date="2021-06" db="EMBL/GenBank/DDBJ databases">
        <authorList>
            <person name="Palmer J.M."/>
        </authorList>
    </citation>
    <scope>NUCLEOTIDE SEQUENCE [LARGE SCALE GENOMIC DNA]</scope>
    <source>
        <strain evidence="16 17">CL_MEX2019</strain>
        <tissue evidence="16">Muscle</tissue>
    </source>
</reference>
<evidence type="ECO:0000256" key="4">
    <source>
        <dbReference type="ARBA" id="ARBA00022692"/>
    </source>
</evidence>
<dbReference type="EMBL" id="JAHUTJ010033856">
    <property type="protein sequence ID" value="MED6277523.1"/>
    <property type="molecule type" value="Genomic_DNA"/>
</dbReference>
<evidence type="ECO:0000256" key="8">
    <source>
        <dbReference type="ARBA" id="ARBA00023065"/>
    </source>
</evidence>
<evidence type="ECO:0000256" key="9">
    <source>
        <dbReference type="ARBA" id="ARBA00023136"/>
    </source>
</evidence>
<evidence type="ECO:0000256" key="10">
    <source>
        <dbReference type="ARBA" id="ARBA00023157"/>
    </source>
</evidence>
<keyword evidence="11" id="KW-0325">Glycoprotein</keyword>
<accession>A0ABU7DR27</accession>
<keyword evidence="12" id="KW-0739">Sodium transport</keyword>
<comment type="caution">
    <text evidence="16">The sequence shown here is derived from an EMBL/GenBank/DDBJ whole genome shotgun (WGS) entry which is preliminary data.</text>
</comment>
<name>A0ABU7DR27_9TELE</name>
<comment type="subcellular location">
    <subcellularLocation>
        <location evidence="1">Cell membrane</location>
        <topology evidence="1">Single-pass type I membrane protein</topology>
    </subcellularLocation>
</comment>
<keyword evidence="8" id="KW-0406">Ion transport</keyword>
<sequence>MSLLENSYRRRDFCKPACRGTPSTTSSWWTAGWKPTTFDPTTGLTANQGGDRARFVSQEETQKAGCRAICPAAEPQMLVHKQQEERKRRADHTQSPTSSILLLLLQTPISQMLLLLPLTLLALQATLCHGACVEVDSDTEAVASEGFKLGCISCKKRGEVPSVAVVNWSFKGSDEVDYSPLYTYENKQGEVLDPRFYERLAWNGSKQTLDLQDGSIYILNVTYNDTGTYLCTFERTLMYSNYEFQINTTKLIHLNVVPKLTRSMASILSEVMMYVSIIGLQFWLVVEMIYCYRKISVAGEEALRES</sequence>
<keyword evidence="9 14" id="KW-0472">Membrane</keyword>
<organism evidence="16 17">
    <name type="scientific">Characodon lateralis</name>
    <dbReference type="NCBI Taxonomy" id="208331"/>
    <lineage>
        <taxon>Eukaryota</taxon>
        <taxon>Metazoa</taxon>
        <taxon>Chordata</taxon>
        <taxon>Craniata</taxon>
        <taxon>Vertebrata</taxon>
        <taxon>Euteleostomi</taxon>
        <taxon>Actinopterygii</taxon>
        <taxon>Neopterygii</taxon>
        <taxon>Teleostei</taxon>
        <taxon>Neoteleostei</taxon>
        <taxon>Acanthomorphata</taxon>
        <taxon>Ovalentaria</taxon>
        <taxon>Atherinomorphae</taxon>
        <taxon>Cyprinodontiformes</taxon>
        <taxon>Goodeidae</taxon>
        <taxon>Characodon</taxon>
    </lineage>
</organism>
<dbReference type="Proteomes" id="UP001352852">
    <property type="component" value="Unassembled WGS sequence"/>
</dbReference>
<evidence type="ECO:0000256" key="3">
    <source>
        <dbReference type="ARBA" id="ARBA00022475"/>
    </source>
</evidence>
<evidence type="ECO:0000256" key="14">
    <source>
        <dbReference type="SAM" id="Phobius"/>
    </source>
</evidence>
<keyword evidence="10" id="KW-1015">Disulfide bond</keyword>
<proteinExistence type="predicted"/>
<evidence type="ECO:0000256" key="1">
    <source>
        <dbReference type="ARBA" id="ARBA00004251"/>
    </source>
</evidence>
<dbReference type="PROSITE" id="PS50835">
    <property type="entry name" value="IG_LIKE"/>
    <property type="match status" value="1"/>
</dbReference>
<gene>
    <name evidence="16" type="ORF">CHARACLAT_014314</name>
</gene>
<feature type="non-terminal residue" evidence="16">
    <location>
        <position position="306"/>
    </location>
</feature>
<feature type="domain" description="Ig-like" evidence="15">
    <location>
        <begin position="117"/>
        <end position="247"/>
    </location>
</feature>
<dbReference type="Pfam" id="PF07686">
    <property type="entry name" value="V-set"/>
    <property type="match status" value="1"/>
</dbReference>
<evidence type="ECO:0000256" key="12">
    <source>
        <dbReference type="ARBA" id="ARBA00023201"/>
    </source>
</evidence>
<dbReference type="InterPro" id="IPR036179">
    <property type="entry name" value="Ig-like_dom_sf"/>
</dbReference>
<keyword evidence="6 14" id="KW-1133">Transmembrane helix</keyword>
<evidence type="ECO:0000256" key="2">
    <source>
        <dbReference type="ARBA" id="ARBA00022448"/>
    </source>
</evidence>
<keyword evidence="2" id="KW-0813">Transport</keyword>
<dbReference type="InterPro" id="IPR013783">
    <property type="entry name" value="Ig-like_fold"/>
</dbReference>
<evidence type="ECO:0000256" key="5">
    <source>
        <dbReference type="ARBA" id="ARBA00022729"/>
    </source>
</evidence>
<evidence type="ECO:0000256" key="13">
    <source>
        <dbReference type="ARBA" id="ARBA00023319"/>
    </source>
</evidence>
<dbReference type="PANTHER" id="PTHR10546">
    <property type="entry name" value="SODIUM CHANNEL SUBUNIT BETA-1 AND 3"/>
    <property type="match status" value="1"/>
</dbReference>
<evidence type="ECO:0000256" key="11">
    <source>
        <dbReference type="ARBA" id="ARBA00023180"/>
    </source>
</evidence>
<evidence type="ECO:0000256" key="6">
    <source>
        <dbReference type="ARBA" id="ARBA00022989"/>
    </source>
</evidence>
<dbReference type="InterPro" id="IPR027098">
    <property type="entry name" value="Na_channel_b1/b3"/>
</dbReference>
<keyword evidence="5" id="KW-0732">Signal</keyword>
<evidence type="ECO:0000313" key="17">
    <source>
        <dbReference type="Proteomes" id="UP001352852"/>
    </source>
</evidence>
<feature type="transmembrane region" description="Helical" evidence="14">
    <location>
        <begin position="271"/>
        <end position="292"/>
    </location>
</feature>
<keyword evidence="7" id="KW-0915">Sodium</keyword>
<dbReference type="Gene3D" id="2.60.40.10">
    <property type="entry name" value="Immunoglobulins"/>
    <property type="match status" value="1"/>
</dbReference>